<keyword evidence="2" id="KW-0446">Lipid-binding</keyword>
<keyword evidence="2" id="KW-0449">Lipoprotein</keyword>
<name>A0A838L869_9SPHN</name>
<comment type="subcellular location">
    <subcellularLocation>
        <location evidence="2">Cell outer membrane</location>
    </subcellularLocation>
</comment>
<protein>
    <recommendedName>
        <fullName evidence="2">Outer membrane lipoprotein Blc</fullName>
    </recommendedName>
</protein>
<dbReference type="GO" id="GO:0006950">
    <property type="term" value="P:response to stress"/>
    <property type="evidence" value="ECO:0007669"/>
    <property type="project" value="UniProtKB-ARBA"/>
</dbReference>
<comment type="subunit">
    <text evidence="2">Homodimer.</text>
</comment>
<evidence type="ECO:0000256" key="1">
    <source>
        <dbReference type="ARBA" id="ARBA00006889"/>
    </source>
</evidence>
<comment type="function">
    <text evidence="2">Involved in the storage or transport of lipids necessary for membrane maintenance under stressful conditions. Displays a binding preference for lysophospholipids.</text>
</comment>
<evidence type="ECO:0000313" key="4">
    <source>
        <dbReference type="EMBL" id="MBA2935217.1"/>
    </source>
</evidence>
<comment type="caution">
    <text evidence="4">The sequence shown here is derived from an EMBL/GenBank/DDBJ whole genome shotgun (WGS) entry which is preliminary data.</text>
</comment>
<evidence type="ECO:0000313" key="5">
    <source>
        <dbReference type="Proteomes" id="UP000570166"/>
    </source>
</evidence>
<accession>A0A838L869</accession>
<proteinExistence type="inferred from homology"/>
<dbReference type="GO" id="GO:0008289">
    <property type="term" value="F:lipid binding"/>
    <property type="evidence" value="ECO:0007669"/>
    <property type="project" value="UniProtKB-UniRule"/>
</dbReference>
<dbReference type="EMBL" id="JACEIB010000024">
    <property type="protein sequence ID" value="MBA2935217.1"/>
    <property type="molecule type" value="Genomic_DNA"/>
</dbReference>
<dbReference type="GO" id="GO:0009279">
    <property type="term" value="C:cell outer membrane"/>
    <property type="evidence" value="ECO:0007669"/>
    <property type="project" value="UniProtKB-SubCell"/>
</dbReference>
<dbReference type="Pfam" id="PF08212">
    <property type="entry name" value="Lipocalin_2"/>
    <property type="match status" value="1"/>
</dbReference>
<keyword evidence="2" id="KW-0998">Cell outer membrane</keyword>
<feature type="domain" description="Lipocalin/cytosolic fatty-acid binding" evidence="3">
    <location>
        <begin position="7"/>
        <end position="147"/>
    </location>
</feature>
<dbReference type="CDD" id="cd19438">
    <property type="entry name" value="lipocalin_Blc-like"/>
    <property type="match status" value="1"/>
</dbReference>
<keyword evidence="5" id="KW-1185">Reference proteome</keyword>
<sequence>MDASKLFVGQWVEIGRKPMKLTNSCVAGGTRYTSGKNGHVNVVDTCHEKTPAGKLKSISGPGTILNPGVNTKLHVAYRFLGFLPVGRDYWILDHDDAYSWFISSNPQFTDLWIYTRDARPSPSLVKTLVGKAKSMGYDVSQLEFPAQP</sequence>
<dbReference type="PIRSF" id="PIRSF036893">
    <property type="entry name" value="Lipocalin_ApoD"/>
    <property type="match status" value="1"/>
</dbReference>
<keyword evidence="2" id="KW-0472">Membrane</keyword>
<dbReference type="InterPro" id="IPR022271">
    <property type="entry name" value="Lipocalin_ApoD"/>
</dbReference>
<dbReference type="Proteomes" id="UP000570166">
    <property type="component" value="Unassembled WGS sequence"/>
</dbReference>
<gene>
    <name evidence="4" type="ORF">HZF05_14100</name>
</gene>
<reference evidence="4 5" key="1">
    <citation type="submission" date="2020-07" db="EMBL/GenBank/DDBJ databases">
        <authorList>
            <person name="Sun Q."/>
        </authorList>
    </citation>
    <scope>NUCLEOTIDE SEQUENCE [LARGE SCALE GENOMIC DNA]</scope>
    <source>
        <strain evidence="4 5">CGMCC 1.13654</strain>
    </source>
</reference>
<dbReference type="PANTHER" id="PTHR10612">
    <property type="entry name" value="APOLIPOPROTEIN D"/>
    <property type="match status" value="1"/>
</dbReference>
<dbReference type="PANTHER" id="PTHR10612:SF34">
    <property type="entry name" value="APOLIPOPROTEIN D"/>
    <property type="match status" value="1"/>
</dbReference>
<dbReference type="InterPro" id="IPR047202">
    <property type="entry name" value="Lipocalin_Blc-like_dom"/>
</dbReference>
<comment type="similarity">
    <text evidence="1 2">Belongs to the calycin superfamily. Lipocalin family.</text>
</comment>
<dbReference type="AlphaFoldDB" id="A0A838L869"/>
<evidence type="ECO:0000256" key="2">
    <source>
        <dbReference type="PIRNR" id="PIRNR036893"/>
    </source>
</evidence>
<dbReference type="SUPFAM" id="SSF50814">
    <property type="entry name" value="Lipocalins"/>
    <property type="match status" value="1"/>
</dbReference>
<organism evidence="4 5">
    <name type="scientific">Sphingomonas chungangi</name>
    <dbReference type="NCBI Taxonomy" id="2683589"/>
    <lineage>
        <taxon>Bacteria</taxon>
        <taxon>Pseudomonadati</taxon>
        <taxon>Pseudomonadota</taxon>
        <taxon>Alphaproteobacteria</taxon>
        <taxon>Sphingomonadales</taxon>
        <taxon>Sphingomonadaceae</taxon>
        <taxon>Sphingomonas</taxon>
    </lineage>
</organism>
<dbReference type="InterPro" id="IPR000566">
    <property type="entry name" value="Lipocln_cytosolic_FA-bd_dom"/>
</dbReference>
<dbReference type="Gene3D" id="2.40.128.20">
    <property type="match status" value="1"/>
</dbReference>
<dbReference type="InterPro" id="IPR012674">
    <property type="entry name" value="Calycin"/>
</dbReference>
<evidence type="ECO:0000259" key="3">
    <source>
        <dbReference type="Pfam" id="PF08212"/>
    </source>
</evidence>
<dbReference type="RefSeq" id="WP_160363804.1">
    <property type="nucleotide sequence ID" value="NZ_JACEIB010000024.1"/>
</dbReference>